<reference evidence="2" key="1">
    <citation type="submission" date="2020-02" db="EMBL/GenBank/DDBJ databases">
        <authorList>
            <person name="Lichtner F.J."/>
        </authorList>
    </citation>
    <scope>NUCLEOTIDE SEQUENCE</scope>
    <source>
        <strain evidence="2">G10</strain>
    </source>
</reference>
<feature type="region of interest" description="Disordered" evidence="1">
    <location>
        <begin position="1"/>
        <end position="104"/>
    </location>
</feature>
<dbReference type="EMBL" id="JAAOZQ010000033">
    <property type="protein sequence ID" value="KAF7524851.1"/>
    <property type="molecule type" value="Genomic_DNA"/>
</dbReference>
<sequence>MANNPSIPRQVARQIRQQSQTRGRTTGRSGVPNSQNSIYQSGQHHSPIRPGMGSSRFATVQDDVQDPSEPDPMELDPMEIDTPVQEPTATTTGAHTNEQSREAGAHSHVFYIPIRSRPMPTLDLDVLTAARAEVAHIQRVGLPVMQTLPERPGPHLYIRIDIDHPNRENALTDVNLRMGTMQDMIRDGFGWFSGLPYRHPHFEVKFLRGRRL</sequence>
<dbReference type="AlphaFoldDB" id="A0A9P5GJ71"/>
<organism evidence="2 3">
    <name type="scientific">Penicillium crustosum</name>
    <name type="common">Blue mold fungus</name>
    <dbReference type="NCBI Taxonomy" id="36656"/>
    <lineage>
        <taxon>Eukaryota</taxon>
        <taxon>Fungi</taxon>
        <taxon>Dikarya</taxon>
        <taxon>Ascomycota</taxon>
        <taxon>Pezizomycotina</taxon>
        <taxon>Eurotiomycetes</taxon>
        <taxon>Eurotiomycetidae</taxon>
        <taxon>Eurotiales</taxon>
        <taxon>Aspergillaceae</taxon>
        <taxon>Penicillium</taxon>
    </lineage>
</organism>
<protein>
    <submittedName>
        <fullName evidence="2">Uncharacterized protein</fullName>
    </submittedName>
</protein>
<evidence type="ECO:0000256" key="1">
    <source>
        <dbReference type="SAM" id="MobiDB-lite"/>
    </source>
</evidence>
<feature type="compositionally biased region" description="Acidic residues" evidence="1">
    <location>
        <begin position="63"/>
        <end position="79"/>
    </location>
</feature>
<feature type="compositionally biased region" description="Polar residues" evidence="1">
    <location>
        <begin position="85"/>
        <end position="97"/>
    </location>
</feature>
<gene>
    <name evidence="2" type="ORF">PCG10_005434</name>
</gene>
<name>A0A9P5GJ71_PENCR</name>
<comment type="caution">
    <text evidence="2">The sequence shown here is derived from an EMBL/GenBank/DDBJ whole genome shotgun (WGS) entry which is preliminary data.</text>
</comment>
<proteinExistence type="predicted"/>
<accession>A0A9P5GJ71</accession>
<dbReference type="Proteomes" id="UP000701341">
    <property type="component" value="Unassembled WGS sequence"/>
</dbReference>
<keyword evidence="3" id="KW-1185">Reference proteome</keyword>
<evidence type="ECO:0000313" key="2">
    <source>
        <dbReference type="EMBL" id="KAF7524851.1"/>
    </source>
</evidence>
<evidence type="ECO:0000313" key="3">
    <source>
        <dbReference type="Proteomes" id="UP000701341"/>
    </source>
</evidence>
<feature type="compositionally biased region" description="Polar residues" evidence="1">
    <location>
        <begin position="15"/>
        <end position="44"/>
    </location>
</feature>